<comment type="catalytic activity">
    <reaction evidence="10">
        <text>pyranose + acceptor = pyranos-2-ulose + reduced acceptor.</text>
        <dbReference type="EC" id="1.1.99.29"/>
    </reaction>
</comment>
<feature type="chain" id="PRO_5034319876" description="pyranose dehydrogenase (acceptor)" evidence="18">
    <location>
        <begin position="19"/>
        <end position="588"/>
    </location>
</feature>
<gene>
    <name evidence="20" type="ORF">DFP72DRAFT_1034489</name>
</gene>
<evidence type="ECO:0000256" key="14">
    <source>
        <dbReference type="ARBA" id="ARBA00034059"/>
    </source>
</evidence>
<feature type="binding site" evidence="16">
    <location>
        <begin position="124"/>
        <end position="127"/>
    </location>
    <ligand>
        <name>FAD</name>
        <dbReference type="ChEBI" id="CHEBI:57692"/>
    </ligand>
</feature>
<feature type="binding site" evidence="16">
    <location>
        <position position="272"/>
    </location>
    <ligand>
        <name>FAD</name>
        <dbReference type="ChEBI" id="CHEBI:57692"/>
    </ligand>
</feature>
<keyword evidence="18" id="KW-0732">Signal</keyword>
<dbReference type="PROSITE" id="PS00623">
    <property type="entry name" value="GMC_OXRED_1"/>
    <property type="match status" value="1"/>
</dbReference>
<evidence type="ECO:0000313" key="21">
    <source>
        <dbReference type="Proteomes" id="UP000521943"/>
    </source>
</evidence>
<dbReference type="Proteomes" id="UP000521943">
    <property type="component" value="Unassembled WGS sequence"/>
</dbReference>
<evidence type="ECO:0000259" key="19">
    <source>
        <dbReference type="PROSITE" id="PS00623"/>
    </source>
</evidence>
<feature type="signal peptide" evidence="18">
    <location>
        <begin position="1"/>
        <end position="18"/>
    </location>
</feature>
<comment type="catalytic activity">
    <reaction evidence="14">
        <text>a pyranoside + acceptor = a pyranosid-3,4-diulose + reduced acceptor.</text>
        <dbReference type="EC" id="1.1.99.29"/>
    </reaction>
</comment>
<accession>A0A8H6HPQ7</accession>
<comment type="function">
    <text evidence="9">Catalyzes the single-oxidation or sequential double oxidation reaction of carbohydrates primarily at carbon-2 and/or carbon-3 with the concomitant reduction of the flavin. The enzyme exhibits a broad sugar substrate specificity, oxidizing different aldopyranoses to the corresponding C-1, C-2, C-3 or C-1,2, C-2,3 and C-3,4 (di)dehydro sugars with substrate-specific regioselectivity. Accepts only a narrow range of electron acceptors such as substituted benzoquinones and complexed metal ions and reacts extremely slowly with O(2) as acceptor. May play a role in the natural recycling of plant matter by oxidizing all major monosaccharides in lignocellulose and by reducing quinone compounds or reactive radical species generated during lignin depolymerization.</text>
</comment>
<name>A0A8H6HPQ7_9AGAR</name>
<dbReference type="PANTHER" id="PTHR11552:SF147">
    <property type="entry name" value="CHOLINE DEHYDROGENASE, MITOCHONDRIAL"/>
    <property type="match status" value="1"/>
</dbReference>
<evidence type="ECO:0000256" key="5">
    <source>
        <dbReference type="ARBA" id="ARBA00013177"/>
    </source>
</evidence>
<evidence type="ECO:0000256" key="8">
    <source>
        <dbReference type="ARBA" id="ARBA00022827"/>
    </source>
</evidence>
<keyword evidence="21" id="KW-1185">Reference proteome</keyword>
<dbReference type="SUPFAM" id="SSF54373">
    <property type="entry name" value="FAD-linked reductases, C-terminal domain"/>
    <property type="match status" value="1"/>
</dbReference>
<evidence type="ECO:0000256" key="11">
    <source>
        <dbReference type="ARBA" id="ARBA00034010"/>
    </source>
</evidence>
<evidence type="ECO:0000256" key="7">
    <source>
        <dbReference type="ARBA" id="ARBA00022630"/>
    </source>
</evidence>
<comment type="subunit">
    <text evidence="4">Monomer.</text>
</comment>
<dbReference type="Pfam" id="PF00732">
    <property type="entry name" value="GMC_oxred_N"/>
    <property type="match status" value="1"/>
</dbReference>
<dbReference type="AlphaFoldDB" id="A0A8H6HPQ7"/>
<evidence type="ECO:0000256" key="2">
    <source>
        <dbReference type="ARBA" id="ARBA00004613"/>
    </source>
</evidence>
<protein>
    <recommendedName>
        <fullName evidence="5">pyranose dehydrogenase (acceptor)</fullName>
        <ecNumber evidence="5">1.1.99.29</ecNumber>
    </recommendedName>
</protein>
<dbReference type="Gene3D" id="3.30.560.10">
    <property type="entry name" value="Glucose Oxidase, domain 3"/>
    <property type="match status" value="1"/>
</dbReference>
<dbReference type="InterPro" id="IPR000172">
    <property type="entry name" value="GMC_OxRdtase_N"/>
</dbReference>
<keyword evidence="8 16" id="KW-0274">FAD</keyword>
<evidence type="ECO:0000256" key="4">
    <source>
        <dbReference type="ARBA" id="ARBA00011245"/>
    </source>
</evidence>
<evidence type="ECO:0000256" key="15">
    <source>
        <dbReference type="PIRSR" id="PIRSR000137-1"/>
    </source>
</evidence>
<reference evidence="20 21" key="1">
    <citation type="submission" date="2020-07" db="EMBL/GenBank/DDBJ databases">
        <title>Comparative genomics of pyrophilous fungi reveals a link between fire events and developmental genes.</title>
        <authorList>
            <consortium name="DOE Joint Genome Institute"/>
            <person name="Steindorff A.S."/>
            <person name="Carver A."/>
            <person name="Calhoun S."/>
            <person name="Stillman K."/>
            <person name="Liu H."/>
            <person name="Lipzen A."/>
            <person name="Pangilinan J."/>
            <person name="Labutti K."/>
            <person name="Bruns T.D."/>
            <person name="Grigoriev I.V."/>
        </authorList>
    </citation>
    <scope>NUCLEOTIDE SEQUENCE [LARGE SCALE GENOMIC DNA]</scope>
    <source>
        <strain evidence="20 21">CBS 144469</strain>
    </source>
</reference>
<dbReference type="EC" id="1.1.99.29" evidence="5"/>
<evidence type="ECO:0000256" key="10">
    <source>
        <dbReference type="ARBA" id="ARBA00033986"/>
    </source>
</evidence>
<dbReference type="GO" id="GO:0033718">
    <property type="term" value="F:pyranose dehydrogenase (acceptor) activity"/>
    <property type="evidence" value="ECO:0007669"/>
    <property type="project" value="UniProtKB-EC"/>
</dbReference>
<evidence type="ECO:0000256" key="17">
    <source>
        <dbReference type="RuleBase" id="RU003968"/>
    </source>
</evidence>
<evidence type="ECO:0000256" key="3">
    <source>
        <dbReference type="ARBA" id="ARBA00010790"/>
    </source>
</evidence>
<evidence type="ECO:0000256" key="18">
    <source>
        <dbReference type="SAM" id="SignalP"/>
    </source>
</evidence>
<feature type="active site" description="Proton donor" evidence="15">
    <location>
        <position position="522"/>
    </location>
</feature>
<evidence type="ECO:0000256" key="6">
    <source>
        <dbReference type="ARBA" id="ARBA00022525"/>
    </source>
</evidence>
<feature type="domain" description="Glucose-methanol-choline oxidoreductase N-terminal" evidence="19">
    <location>
        <begin position="114"/>
        <end position="137"/>
    </location>
</feature>
<evidence type="ECO:0000313" key="20">
    <source>
        <dbReference type="EMBL" id="KAF6750087.1"/>
    </source>
</evidence>
<dbReference type="GO" id="GO:0005576">
    <property type="term" value="C:extracellular region"/>
    <property type="evidence" value="ECO:0007669"/>
    <property type="project" value="UniProtKB-SubCell"/>
</dbReference>
<feature type="active site" description="Proton acceptor" evidence="15">
    <location>
        <position position="566"/>
    </location>
</feature>
<dbReference type="InterPro" id="IPR007867">
    <property type="entry name" value="GMC_OxRtase_C"/>
</dbReference>
<dbReference type="PIRSF" id="PIRSF000137">
    <property type="entry name" value="Alcohol_oxidase"/>
    <property type="match status" value="1"/>
</dbReference>
<dbReference type="OrthoDB" id="269227at2759"/>
<dbReference type="InterPro" id="IPR012132">
    <property type="entry name" value="GMC_OxRdtase"/>
</dbReference>
<organism evidence="20 21">
    <name type="scientific">Ephemerocybe angulata</name>
    <dbReference type="NCBI Taxonomy" id="980116"/>
    <lineage>
        <taxon>Eukaryota</taxon>
        <taxon>Fungi</taxon>
        <taxon>Dikarya</taxon>
        <taxon>Basidiomycota</taxon>
        <taxon>Agaricomycotina</taxon>
        <taxon>Agaricomycetes</taxon>
        <taxon>Agaricomycetidae</taxon>
        <taxon>Agaricales</taxon>
        <taxon>Agaricineae</taxon>
        <taxon>Psathyrellaceae</taxon>
        <taxon>Ephemerocybe</taxon>
    </lineage>
</organism>
<evidence type="ECO:0000256" key="9">
    <source>
        <dbReference type="ARBA" id="ARBA00024699"/>
    </source>
</evidence>
<comment type="catalytic activity">
    <reaction evidence="11">
        <text>pyranose + acceptor = pyranos-2,3-diulose + reduced acceptor.</text>
        <dbReference type="EC" id="1.1.99.29"/>
    </reaction>
</comment>
<evidence type="ECO:0000256" key="12">
    <source>
        <dbReference type="ARBA" id="ARBA00034029"/>
    </source>
</evidence>
<dbReference type="GO" id="GO:0050660">
    <property type="term" value="F:flavin adenine dinucleotide binding"/>
    <property type="evidence" value="ECO:0007669"/>
    <property type="project" value="InterPro"/>
</dbReference>
<comment type="caution">
    <text evidence="20">The sequence shown here is derived from an EMBL/GenBank/DDBJ whole genome shotgun (WGS) entry which is preliminary data.</text>
</comment>
<dbReference type="Gene3D" id="3.50.50.60">
    <property type="entry name" value="FAD/NAD(P)-binding domain"/>
    <property type="match status" value="1"/>
</dbReference>
<dbReference type="SUPFAM" id="SSF51905">
    <property type="entry name" value="FAD/NAD(P)-binding domain"/>
    <property type="match status" value="1"/>
</dbReference>
<comment type="catalytic activity">
    <reaction evidence="13">
        <text>a pyranoside + acceptor = a pyranosid-3-ulose + reduced acceptor.</text>
        <dbReference type="EC" id="1.1.99.29"/>
    </reaction>
</comment>
<dbReference type="Pfam" id="PF05199">
    <property type="entry name" value="GMC_oxred_C"/>
    <property type="match status" value="1"/>
</dbReference>
<dbReference type="InterPro" id="IPR036188">
    <property type="entry name" value="FAD/NAD-bd_sf"/>
</dbReference>
<comment type="catalytic activity">
    <reaction evidence="12">
        <text>pyranose + acceptor = pyranos-3-ulose + reduced acceptor.</text>
        <dbReference type="EC" id="1.1.99.29"/>
    </reaction>
</comment>
<comment type="similarity">
    <text evidence="3 17">Belongs to the GMC oxidoreductase family.</text>
</comment>
<keyword evidence="7 17" id="KW-0285">Flavoprotein</keyword>
<comment type="cofactor">
    <cofactor evidence="1 16">
        <name>FAD</name>
        <dbReference type="ChEBI" id="CHEBI:57692"/>
    </cofactor>
</comment>
<evidence type="ECO:0000256" key="13">
    <source>
        <dbReference type="ARBA" id="ARBA00034050"/>
    </source>
</evidence>
<dbReference type="PANTHER" id="PTHR11552">
    <property type="entry name" value="GLUCOSE-METHANOL-CHOLINE GMC OXIDOREDUCTASE"/>
    <property type="match status" value="1"/>
</dbReference>
<keyword evidence="6" id="KW-0964">Secreted</keyword>
<comment type="subcellular location">
    <subcellularLocation>
        <location evidence="2">Secreted</location>
    </subcellularLocation>
</comment>
<dbReference type="EMBL" id="JACGCI010000059">
    <property type="protein sequence ID" value="KAF6750087.1"/>
    <property type="molecule type" value="Genomic_DNA"/>
</dbReference>
<evidence type="ECO:0000256" key="1">
    <source>
        <dbReference type="ARBA" id="ARBA00001974"/>
    </source>
</evidence>
<proteinExistence type="inferred from homology"/>
<evidence type="ECO:0000256" key="16">
    <source>
        <dbReference type="PIRSR" id="PIRSR000137-2"/>
    </source>
</evidence>
<sequence length="588" mass="63886">MILGLFTTIIAIAGSTHGKVFQHLSELPVDLMTFDFIVSGGGTGGSVIASRLSENKAFNVLLIEAGPDTADQLGLSIPGWGLGKGTENPSQFIWNYESVPQEGWNGRKAGIPRGRGLGGSSAVNGMVYTRGSKDDYDNWARVTGDPGWSWNALRPYIRRSERWTPPAGGRNATGEYDPAVHGYMGRVETSLPWDGHLEHDIRTIRNAEIQKAEFPLVLDGNAGRSIGVKCWYQLAWMQSTIGNGTRSSAATAYLGDPVRKRGNLAILLNTQVLRVHPVVSSVRRLDIRTVEVISSDGGTAVKFTAKKELVLSGGVIGTPHILLNSGIGNRTELESLGVASILDLPDIGKGITEHVAANLVWDTVPLNTTTIDQDLAYAMWQQNRTGPLTATFTHQILWSRIPSSSTLFKEWKDPSTGTTSPHLELPLDAAQNAYLALLTPYSRGSLRLASSNPLLPPLIDLGLLTHPFDMAAIKEGVRIMKRFYSGPAWEGYITGFRGPDPDVLSNEEFEKRIRDNAITFYHPVGGSAMSKRGEKRGVVDGELKVKGVRGLRIVDASVFPYVLTAHTQAPVYILAERAADLILTSWVG</sequence>